<sequence length="207" mass="21826">MKTSLPSLSFLLSLFLSSFFHGEAAVSVLDVDGNGVQSGVKYYVVPVSQTQGGGLDLLTPTTRCPRSVIQVGPKVTGGAVVFTPAVATKKGVVVNGTDLNVEIFPSAANAGKCSNVWRISGNDPENVDVAQFVVSSGVKGNPSSSTAVNWFMILKSVNGYKFNFCPVSLCDCNPVCQDIGISVNKAGKRLLKVDMSLPTFEVNFKKA</sequence>
<dbReference type="SUPFAM" id="SSF50386">
    <property type="entry name" value="STI-like"/>
    <property type="match status" value="1"/>
</dbReference>
<comment type="similarity">
    <text evidence="1">Belongs to the protease inhibitor I3 (leguminous Kunitz-type inhibitor) family.</text>
</comment>
<evidence type="ECO:0000256" key="2">
    <source>
        <dbReference type="SAM" id="SignalP"/>
    </source>
</evidence>
<dbReference type="PROSITE" id="PS00283">
    <property type="entry name" value="SOYBEAN_KUNITZ"/>
    <property type="match status" value="1"/>
</dbReference>
<dbReference type="Pfam" id="PF00197">
    <property type="entry name" value="Kunitz_legume"/>
    <property type="match status" value="1"/>
</dbReference>
<keyword evidence="4" id="KW-1185">Reference proteome</keyword>
<evidence type="ECO:0000313" key="4">
    <source>
        <dbReference type="Proteomes" id="UP001152484"/>
    </source>
</evidence>
<gene>
    <name evidence="3" type="ORF">CEURO_LOCUS2294</name>
</gene>
<comment type="caution">
    <text evidence="3">The sequence shown here is derived from an EMBL/GenBank/DDBJ whole genome shotgun (WGS) entry which is preliminary data.</text>
</comment>
<evidence type="ECO:0000313" key="3">
    <source>
        <dbReference type="EMBL" id="CAH9065869.1"/>
    </source>
</evidence>
<keyword evidence="2" id="KW-0732">Signal</keyword>
<feature type="chain" id="PRO_5040126972" evidence="2">
    <location>
        <begin position="25"/>
        <end position="207"/>
    </location>
</feature>
<organism evidence="3 4">
    <name type="scientific">Cuscuta europaea</name>
    <name type="common">European dodder</name>
    <dbReference type="NCBI Taxonomy" id="41803"/>
    <lineage>
        <taxon>Eukaryota</taxon>
        <taxon>Viridiplantae</taxon>
        <taxon>Streptophyta</taxon>
        <taxon>Embryophyta</taxon>
        <taxon>Tracheophyta</taxon>
        <taxon>Spermatophyta</taxon>
        <taxon>Magnoliopsida</taxon>
        <taxon>eudicotyledons</taxon>
        <taxon>Gunneridae</taxon>
        <taxon>Pentapetalae</taxon>
        <taxon>asterids</taxon>
        <taxon>lamiids</taxon>
        <taxon>Solanales</taxon>
        <taxon>Convolvulaceae</taxon>
        <taxon>Cuscuteae</taxon>
        <taxon>Cuscuta</taxon>
        <taxon>Cuscuta subgen. Cuscuta</taxon>
    </lineage>
</organism>
<evidence type="ECO:0000256" key="1">
    <source>
        <dbReference type="ARBA" id="ARBA00005440"/>
    </source>
</evidence>
<dbReference type="PANTHER" id="PTHR33107:SF5">
    <property type="entry name" value="KUNITZ TRYPSIN INHIBITOR 5"/>
    <property type="match status" value="1"/>
</dbReference>
<reference evidence="3" key="1">
    <citation type="submission" date="2022-07" db="EMBL/GenBank/DDBJ databases">
        <authorList>
            <person name="Macas J."/>
            <person name="Novak P."/>
            <person name="Neumann P."/>
        </authorList>
    </citation>
    <scope>NUCLEOTIDE SEQUENCE</scope>
</reference>
<proteinExistence type="inferred from homology"/>
<dbReference type="AlphaFoldDB" id="A0A9P0YKL3"/>
<dbReference type="Proteomes" id="UP001152484">
    <property type="component" value="Unassembled WGS sequence"/>
</dbReference>
<accession>A0A9P0YKL3</accession>
<protein>
    <submittedName>
        <fullName evidence="3">Uncharacterized protein</fullName>
    </submittedName>
</protein>
<name>A0A9P0YKL3_CUSEU</name>
<dbReference type="InterPro" id="IPR002160">
    <property type="entry name" value="Prot_inh_Kunz-lg"/>
</dbReference>
<dbReference type="InterPro" id="IPR011065">
    <property type="entry name" value="Kunitz_inhibitor_STI-like_sf"/>
</dbReference>
<dbReference type="SMART" id="SM00452">
    <property type="entry name" value="STI"/>
    <property type="match status" value="1"/>
</dbReference>
<feature type="signal peptide" evidence="2">
    <location>
        <begin position="1"/>
        <end position="24"/>
    </location>
</feature>
<dbReference type="Gene3D" id="2.80.10.50">
    <property type="match status" value="1"/>
</dbReference>
<dbReference type="PANTHER" id="PTHR33107">
    <property type="entry name" value="KUNITZ TRYPSIN INHIBITOR 2"/>
    <property type="match status" value="1"/>
</dbReference>
<dbReference type="OrthoDB" id="1304261at2759"/>
<dbReference type="GO" id="GO:0004866">
    <property type="term" value="F:endopeptidase inhibitor activity"/>
    <property type="evidence" value="ECO:0007669"/>
    <property type="project" value="InterPro"/>
</dbReference>
<dbReference type="PRINTS" id="PR00291">
    <property type="entry name" value="KUNITZINHBTR"/>
</dbReference>
<dbReference type="EMBL" id="CAMAPE010000005">
    <property type="protein sequence ID" value="CAH9065869.1"/>
    <property type="molecule type" value="Genomic_DNA"/>
</dbReference>